<protein>
    <recommendedName>
        <fullName evidence="2">Proline-rich AKT1 substrate 1 N-terminal domain-containing protein</fullName>
    </recommendedName>
</protein>
<dbReference type="AlphaFoldDB" id="A0A9D3P8Z3"/>
<organism evidence="3 4">
    <name type="scientific">Hemibagrus wyckioides</name>
    <dbReference type="NCBI Taxonomy" id="337641"/>
    <lineage>
        <taxon>Eukaryota</taxon>
        <taxon>Metazoa</taxon>
        <taxon>Chordata</taxon>
        <taxon>Craniata</taxon>
        <taxon>Vertebrata</taxon>
        <taxon>Euteleostomi</taxon>
        <taxon>Actinopterygii</taxon>
        <taxon>Neopterygii</taxon>
        <taxon>Teleostei</taxon>
        <taxon>Ostariophysi</taxon>
        <taxon>Siluriformes</taxon>
        <taxon>Bagridae</taxon>
        <taxon>Hemibagrus</taxon>
    </lineage>
</organism>
<gene>
    <name evidence="3" type="ORF">KOW79_001233</name>
</gene>
<proteinExistence type="predicted"/>
<dbReference type="GO" id="GO:0048011">
    <property type="term" value="P:neurotrophin TRK receptor signaling pathway"/>
    <property type="evidence" value="ECO:0007669"/>
    <property type="project" value="InterPro"/>
</dbReference>
<comment type="caution">
    <text evidence="3">The sequence shown here is derived from an EMBL/GenBank/DDBJ whole genome shotgun (WGS) entry which is preliminary data.</text>
</comment>
<dbReference type="PANTHER" id="PTHR21844">
    <property type="entry name" value="AKT1 SUBSTRATE 1 PROTEIN"/>
    <property type="match status" value="1"/>
</dbReference>
<name>A0A9D3P8Z3_9TELE</name>
<keyword evidence="4" id="KW-1185">Reference proteome</keyword>
<feature type="region of interest" description="Disordered" evidence="1">
    <location>
        <begin position="229"/>
        <end position="337"/>
    </location>
</feature>
<dbReference type="EMBL" id="JAHKSW010000002">
    <property type="protein sequence ID" value="KAG7334637.1"/>
    <property type="molecule type" value="Genomic_DNA"/>
</dbReference>
<feature type="compositionally biased region" description="Acidic residues" evidence="1">
    <location>
        <begin position="298"/>
        <end position="309"/>
    </location>
</feature>
<evidence type="ECO:0000313" key="3">
    <source>
        <dbReference type="EMBL" id="KAG7334637.1"/>
    </source>
</evidence>
<evidence type="ECO:0000256" key="1">
    <source>
        <dbReference type="SAM" id="MobiDB-lite"/>
    </source>
</evidence>
<dbReference type="Pfam" id="PF15798">
    <property type="entry name" value="PRAS"/>
    <property type="match status" value="1"/>
</dbReference>
<dbReference type="Pfam" id="PF22911">
    <property type="entry name" value="PRAS_NT"/>
    <property type="match status" value="1"/>
</dbReference>
<dbReference type="GO" id="GO:0005737">
    <property type="term" value="C:cytoplasm"/>
    <property type="evidence" value="ECO:0007669"/>
    <property type="project" value="TreeGrafter"/>
</dbReference>
<evidence type="ECO:0000259" key="2">
    <source>
        <dbReference type="Pfam" id="PF22911"/>
    </source>
</evidence>
<evidence type="ECO:0000313" key="4">
    <source>
        <dbReference type="Proteomes" id="UP000824219"/>
    </source>
</evidence>
<sequence>MNNMFVIPNHEGKKVERIWSVRHHQRLVSSRLSAPRDSKLINYKLTLHTDHLRVPFDVIRFAMASISKTSELDIPDNYQESWQALLAAAEVYSQKSGCDLAILTACKKFLPSGTEGDAAKKREGGGAMPAGGRKWDYGYHVWGQGALAEASRRYLDDIGVLHSTTVLTAQRHARLATGEGGAKLGVDIPSERPTSVGEGGSGSVSPGLRLYSQSYPSIYSPTAVSVLPSVQQGNGGRERDRAALEEVERARERAGIVDLEEEEEDGEEDDMGGRRRNLNESTGVFSMDEDSLSHDCEPFFESDGEEESTDGSLSEEAPPPPRGLAMGHSALSRPSNPTALARSLPVLVPVWGYRNNRSAQGDSHSGERVGCADLDYIAASMKALLAPAATDGTEMFGALPRPRLNTGDFSLKH</sequence>
<accession>A0A9D3P8Z3</accession>
<reference evidence="3 4" key="1">
    <citation type="submission" date="2021-06" db="EMBL/GenBank/DDBJ databases">
        <title>Chromosome-level genome assembly of the red-tail catfish (Hemibagrus wyckioides).</title>
        <authorList>
            <person name="Shao F."/>
        </authorList>
    </citation>
    <scope>NUCLEOTIDE SEQUENCE [LARGE SCALE GENOMIC DNA]</scope>
    <source>
        <strain evidence="3">EC202008001</strain>
        <tissue evidence="3">Blood</tissue>
    </source>
</reference>
<dbReference type="GO" id="GO:0032007">
    <property type="term" value="P:negative regulation of TOR signaling"/>
    <property type="evidence" value="ECO:0007669"/>
    <property type="project" value="InterPro"/>
</dbReference>
<feature type="domain" description="Proline-rich AKT1 substrate 1 N-terminal" evidence="2">
    <location>
        <begin position="79"/>
        <end position="166"/>
    </location>
</feature>
<dbReference type="PANTHER" id="PTHR21844:SF2">
    <property type="entry name" value="PROLINE-RICH AKT1 SUBSTRATE 1"/>
    <property type="match status" value="1"/>
</dbReference>
<dbReference type="OrthoDB" id="9992964at2759"/>
<feature type="region of interest" description="Disordered" evidence="1">
    <location>
        <begin position="181"/>
        <end position="205"/>
    </location>
</feature>
<dbReference type="InterPro" id="IPR055192">
    <property type="entry name" value="PRAS_NT"/>
</dbReference>
<feature type="compositionally biased region" description="Basic and acidic residues" evidence="1">
    <location>
        <begin position="236"/>
        <end position="255"/>
    </location>
</feature>
<dbReference type="Proteomes" id="UP000824219">
    <property type="component" value="Linkage Group LG02"/>
</dbReference>
<dbReference type="InterPro" id="IPR026682">
    <property type="entry name" value="AKT1S1"/>
</dbReference>
<feature type="compositionally biased region" description="Acidic residues" evidence="1">
    <location>
        <begin position="258"/>
        <end position="270"/>
    </location>
</feature>